<gene>
    <name evidence="4" type="ORF">HMPREF1318_2478</name>
</gene>
<dbReference type="Proteomes" id="UP000002941">
    <property type="component" value="Unassembled WGS sequence"/>
</dbReference>
<protein>
    <submittedName>
        <fullName evidence="4">Membrane domain of glycerophosphoryl diester phosphodiesterase protein</fullName>
    </submittedName>
</protein>
<dbReference type="eggNOG" id="COG4223">
    <property type="taxonomic scope" value="Bacteria"/>
</dbReference>
<dbReference type="InterPro" id="IPR018476">
    <property type="entry name" value="GlyceroP-diester-Pdiesterase_M"/>
</dbReference>
<keyword evidence="2" id="KW-1133">Transmembrane helix</keyword>
<dbReference type="Pfam" id="PF10110">
    <property type="entry name" value="GPDPase_memb"/>
    <property type="match status" value="1"/>
</dbReference>
<dbReference type="PANTHER" id="PTHR33133">
    <property type="entry name" value="OS08G0107100 PROTEIN-RELATED"/>
    <property type="match status" value="1"/>
</dbReference>
<dbReference type="PANTHER" id="PTHR33133:SF1">
    <property type="entry name" value="EXPRESSED PROTEIN-RELATED"/>
    <property type="match status" value="1"/>
</dbReference>
<evidence type="ECO:0000259" key="3">
    <source>
        <dbReference type="Pfam" id="PF10110"/>
    </source>
</evidence>
<comment type="caution">
    <text evidence="4">The sequence shown here is derived from an EMBL/GenBank/DDBJ whole genome shotgun (WGS) entry which is preliminary data.</text>
</comment>
<name>J0NDW3_9ACTO</name>
<dbReference type="EMBL" id="AKFT01000134">
    <property type="protein sequence ID" value="EJF42837.1"/>
    <property type="molecule type" value="Genomic_DNA"/>
</dbReference>
<reference evidence="4 5" key="1">
    <citation type="submission" date="2012-05" db="EMBL/GenBank/DDBJ databases">
        <authorList>
            <person name="Harkins D.M."/>
            <person name="Madupu R."/>
            <person name="Durkin A.S."/>
            <person name="Torralba M."/>
            <person name="Methe B."/>
            <person name="Sutton G.G."/>
            <person name="Nelson K.E."/>
        </authorList>
    </citation>
    <scope>NUCLEOTIDE SEQUENCE [LARGE SCALE GENOMIC DNA]</scope>
    <source>
        <strain evidence="4 5">F0489</strain>
    </source>
</reference>
<feature type="transmembrane region" description="Helical" evidence="2">
    <location>
        <begin position="214"/>
        <end position="237"/>
    </location>
</feature>
<feature type="transmembrane region" description="Helical" evidence="2">
    <location>
        <begin position="364"/>
        <end position="383"/>
    </location>
</feature>
<evidence type="ECO:0000256" key="1">
    <source>
        <dbReference type="SAM" id="MobiDB-lite"/>
    </source>
</evidence>
<feature type="transmembrane region" description="Helical" evidence="2">
    <location>
        <begin position="170"/>
        <end position="194"/>
    </location>
</feature>
<dbReference type="AlphaFoldDB" id="J0NDW3"/>
<feature type="region of interest" description="Disordered" evidence="1">
    <location>
        <begin position="1"/>
        <end position="56"/>
    </location>
</feature>
<organism evidence="4 5">
    <name type="scientific">Actinomyces massiliensis F0489</name>
    <dbReference type="NCBI Taxonomy" id="1125718"/>
    <lineage>
        <taxon>Bacteria</taxon>
        <taxon>Bacillati</taxon>
        <taxon>Actinomycetota</taxon>
        <taxon>Actinomycetes</taxon>
        <taxon>Actinomycetales</taxon>
        <taxon>Actinomycetaceae</taxon>
        <taxon>Actinomyces</taxon>
    </lineage>
</organism>
<feature type="transmembrane region" description="Helical" evidence="2">
    <location>
        <begin position="257"/>
        <end position="280"/>
    </location>
</feature>
<feature type="domain" description="Glycerophosphoryl diester phosphodiesterase membrane" evidence="3">
    <location>
        <begin position="265"/>
        <end position="374"/>
    </location>
</feature>
<accession>J0NDW3</accession>
<evidence type="ECO:0000256" key="2">
    <source>
        <dbReference type="SAM" id="Phobius"/>
    </source>
</evidence>
<evidence type="ECO:0000313" key="5">
    <source>
        <dbReference type="Proteomes" id="UP000002941"/>
    </source>
</evidence>
<proteinExistence type="predicted"/>
<feature type="transmembrane region" description="Helical" evidence="2">
    <location>
        <begin position="105"/>
        <end position="128"/>
    </location>
</feature>
<dbReference type="PATRIC" id="fig|1125718.3.peg.1730"/>
<dbReference type="RefSeq" id="WP_008731994.1">
    <property type="nucleotide sequence ID" value="NZ_AKFT01000134.1"/>
</dbReference>
<keyword evidence="2" id="KW-0472">Membrane</keyword>
<keyword evidence="2" id="KW-0812">Transmembrane</keyword>
<keyword evidence="5" id="KW-1185">Reference proteome</keyword>
<sequence length="402" mass="42379">MTNETDEPQEQSWQPPSDYSQKSEGEPPANSAEQASAEIPPAVENRNGSGQYAGRASAFGTTGPGFAPQAFSLAPKPGVIPLRPLGVMEIISGAFDALRANPRAMFLPSLIVMSILGIISSFVMFVAARAQFYALEALPTSDSAPSDRLEENMPALFRATSATVLPSVGLSLLVALVSIILTGLLIVAVSRAVLGRVATPGELWEKVRSRIWPLIGQSLLIGMITFATITLMLVFFVGATFSLFNASSPSGTEIASIIGILLVVFILALLLSIAAFYFTIRLSFSSAALILENVGVWEGMRRSWQLTKGSFWRVVGILLIAALITSALTGVVSSILGAAGGLVAAQENADAYAAIMAGANFLNSVLQAAILPFSAAVTALTYIDLRMRKEGLDVELRQAAGV</sequence>
<evidence type="ECO:0000313" key="4">
    <source>
        <dbReference type="EMBL" id="EJF42837.1"/>
    </source>
</evidence>
<feature type="transmembrane region" description="Helical" evidence="2">
    <location>
        <begin position="311"/>
        <end position="344"/>
    </location>
</feature>
<feature type="compositionally biased region" description="Polar residues" evidence="1">
    <location>
        <begin position="10"/>
        <end position="22"/>
    </location>
</feature>
<dbReference type="OrthoDB" id="121140at2"/>